<dbReference type="PIRSF" id="PIRSF000161">
    <property type="entry name" value="DHPR"/>
    <property type="match status" value="1"/>
</dbReference>
<evidence type="ECO:0000256" key="2">
    <source>
        <dbReference type="ARBA" id="ARBA00022490"/>
    </source>
</evidence>
<evidence type="ECO:0000256" key="1">
    <source>
        <dbReference type="ARBA" id="ARBA00006642"/>
    </source>
</evidence>
<name>A0A075R115_BRELA</name>
<dbReference type="InterPro" id="IPR036291">
    <property type="entry name" value="NAD(P)-bd_dom_sf"/>
</dbReference>
<comment type="similarity">
    <text evidence="1 13">Belongs to the DapB family.</text>
</comment>
<evidence type="ECO:0000256" key="4">
    <source>
        <dbReference type="ARBA" id="ARBA00022857"/>
    </source>
</evidence>
<feature type="active site" description="Proton donor" evidence="13">
    <location>
        <position position="160"/>
    </location>
</feature>
<comment type="caution">
    <text evidence="13">Was originally thought to be a dihydrodipicolinate reductase (DHDPR), catalyzing the conversion of dihydrodipicolinate to tetrahydrodipicolinate. However, it was shown in E.coli that the substrate of the enzymatic reaction is not dihydrodipicolinate (DHDP) but in fact (2S,4S)-4-hydroxy-2,3,4,5-tetrahydrodipicolinic acid (HTPA), the product released by the DapA-catalyzed reaction.</text>
</comment>
<dbReference type="InterPro" id="IPR023940">
    <property type="entry name" value="DHDPR_bac"/>
</dbReference>
<keyword evidence="6 13" id="KW-0560">Oxidoreductase</keyword>
<evidence type="ECO:0000256" key="12">
    <source>
        <dbReference type="ARBA" id="ARBA00049396"/>
    </source>
</evidence>
<dbReference type="RefSeq" id="WP_003338589.1">
    <property type="nucleotide sequence ID" value="NZ_CP007806.1"/>
</dbReference>
<comment type="caution">
    <text evidence="13">Lacks conserved residue(s) required for the propagation of feature annotation.</text>
</comment>
<dbReference type="GO" id="GO:0019877">
    <property type="term" value="P:diaminopimelate biosynthetic process"/>
    <property type="evidence" value="ECO:0007669"/>
    <property type="project" value="UniProtKB-UniRule"/>
</dbReference>
<keyword evidence="5 13" id="KW-0220">Diaminopimelate biosynthesis</keyword>
<comment type="subunit">
    <text evidence="13">Homotetramer.</text>
</comment>
<protein>
    <recommendedName>
        <fullName evidence="10 13">4-hydroxy-tetrahydrodipicolinate reductase</fullName>
        <shortName evidence="13">HTPA reductase</shortName>
        <ecNumber evidence="10 13">1.17.1.8</ecNumber>
    </recommendedName>
</protein>
<keyword evidence="4 13" id="KW-0521">NADP</keyword>
<comment type="catalytic activity">
    <reaction evidence="11 13">
        <text>(S)-2,3,4,5-tetrahydrodipicolinate + NADP(+) + H2O = (2S,4S)-4-hydroxy-2,3,4,5-tetrahydrodipicolinate + NADPH + H(+)</text>
        <dbReference type="Rhea" id="RHEA:35331"/>
        <dbReference type="ChEBI" id="CHEBI:15377"/>
        <dbReference type="ChEBI" id="CHEBI:15378"/>
        <dbReference type="ChEBI" id="CHEBI:16845"/>
        <dbReference type="ChEBI" id="CHEBI:57783"/>
        <dbReference type="ChEBI" id="CHEBI:58349"/>
        <dbReference type="ChEBI" id="CHEBI:67139"/>
        <dbReference type="EC" id="1.17.1.8"/>
    </reaction>
</comment>
<evidence type="ECO:0000259" key="15">
    <source>
        <dbReference type="Pfam" id="PF05173"/>
    </source>
</evidence>
<keyword evidence="3 13" id="KW-0028">Amino-acid biosynthesis</keyword>
<dbReference type="Gene3D" id="3.30.360.10">
    <property type="entry name" value="Dihydrodipicolinate Reductase, domain 2"/>
    <property type="match status" value="1"/>
</dbReference>
<feature type="binding site" evidence="13">
    <location>
        <position position="37"/>
    </location>
    <ligand>
        <name>NAD(+)</name>
        <dbReference type="ChEBI" id="CHEBI:57540"/>
    </ligand>
</feature>
<dbReference type="GO" id="GO:0005829">
    <property type="term" value="C:cytosol"/>
    <property type="evidence" value="ECO:0007669"/>
    <property type="project" value="TreeGrafter"/>
</dbReference>
<dbReference type="PROSITE" id="PS01298">
    <property type="entry name" value="DAPB"/>
    <property type="match status" value="1"/>
</dbReference>
<dbReference type="SUPFAM" id="SSF51735">
    <property type="entry name" value="NAD(P)-binding Rossmann-fold domains"/>
    <property type="match status" value="1"/>
</dbReference>
<proteinExistence type="inferred from homology"/>
<dbReference type="CDD" id="cd02274">
    <property type="entry name" value="DHDPR_N"/>
    <property type="match status" value="1"/>
</dbReference>
<feature type="binding site" evidence="13">
    <location>
        <position position="157"/>
    </location>
    <ligand>
        <name>(S)-2,3,4,5-tetrahydrodipicolinate</name>
        <dbReference type="ChEBI" id="CHEBI:16845"/>
    </ligand>
</feature>
<keyword evidence="7 13" id="KW-0520">NAD</keyword>
<dbReference type="InterPro" id="IPR022664">
    <property type="entry name" value="DapB_N_CS"/>
</dbReference>
<evidence type="ECO:0000259" key="14">
    <source>
        <dbReference type="Pfam" id="PF01113"/>
    </source>
</evidence>
<dbReference type="GO" id="GO:0008839">
    <property type="term" value="F:4-hydroxy-tetrahydrodipicolinate reductase"/>
    <property type="evidence" value="ECO:0007669"/>
    <property type="project" value="UniProtKB-UniRule"/>
</dbReference>
<dbReference type="AlphaFoldDB" id="A0A075R115"/>
<evidence type="ECO:0000313" key="16">
    <source>
        <dbReference type="EMBL" id="AIG26267.1"/>
    </source>
</evidence>
<evidence type="ECO:0000256" key="9">
    <source>
        <dbReference type="ARBA" id="ARBA00037922"/>
    </source>
</evidence>
<dbReference type="KEGG" id="blr:BRLA_c019460"/>
<dbReference type="GO" id="GO:0051287">
    <property type="term" value="F:NAD binding"/>
    <property type="evidence" value="ECO:0007669"/>
    <property type="project" value="UniProtKB-UniRule"/>
</dbReference>
<dbReference type="SUPFAM" id="SSF55347">
    <property type="entry name" value="Glyceraldehyde-3-phosphate dehydrogenase-like, C-terminal domain"/>
    <property type="match status" value="1"/>
</dbReference>
<feature type="domain" description="Dihydrodipicolinate reductase N-terminal" evidence="14">
    <location>
        <begin position="5"/>
        <end position="129"/>
    </location>
</feature>
<feature type="domain" description="Dihydrodipicolinate reductase C-terminal" evidence="15">
    <location>
        <begin position="132"/>
        <end position="265"/>
    </location>
</feature>
<dbReference type="Proteomes" id="UP000005850">
    <property type="component" value="Chromosome"/>
</dbReference>
<dbReference type="PANTHER" id="PTHR20836">
    <property type="entry name" value="DIHYDRODIPICOLINATE REDUCTASE"/>
    <property type="match status" value="1"/>
</dbReference>
<dbReference type="FunFam" id="3.30.360.10:FF:000009">
    <property type="entry name" value="4-hydroxy-tetrahydrodipicolinate reductase"/>
    <property type="match status" value="1"/>
</dbReference>
<accession>A0A075R115</accession>
<evidence type="ECO:0000256" key="5">
    <source>
        <dbReference type="ARBA" id="ARBA00022915"/>
    </source>
</evidence>
<feature type="binding site" evidence="13">
    <location>
        <begin position="166"/>
        <end position="167"/>
    </location>
    <ligand>
        <name>(S)-2,3,4,5-tetrahydrodipicolinate</name>
        <dbReference type="ChEBI" id="CHEBI:16845"/>
    </ligand>
</feature>
<dbReference type="EC" id="1.17.1.8" evidence="10 13"/>
<reference evidence="16 17" key="1">
    <citation type="journal article" date="2011" name="J. Bacteriol.">
        <title>Genome sequence of Brevibacillus laterosporus LMG 15441, a pathogen of invertebrates.</title>
        <authorList>
            <person name="Djukic M."/>
            <person name="Poehlein A."/>
            <person name="Thurmer A."/>
            <person name="Daniel R."/>
        </authorList>
    </citation>
    <scope>NUCLEOTIDE SEQUENCE [LARGE SCALE GENOMIC DNA]</scope>
    <source>
        <strain evidence="16 17">LMG 15441</strain>
    </source>
</reference>
<evidence type="ECO:0000256" key="7">
    <source>
        <dbReference type="ARBA" id="ARBA00023027"/>
    </source>
</evidence>
<evidence type="ECO:0000313" key="17">
    <source>
        <dbReference type="Proteomes" id="UP000005850"/>
    </source>
</evidence>
<keyword evidence="8 13" id="KW-0457">Lysine biosynthesis</keyword>
<dbReference type="NCBIfam" id="TIGR00036">
    <property type="entry name" value="dapB"/>
    <property type="match status" value="1"/>
</dbReference>
<keyword evidence="2 13" id="KW-0963">Cytoplasm</keyword>
<comment type="pathway">
    <text evidence="9 13">Amino-acid biosynthesis; L-lysine biosynthesis via DAP pathway; (S)-tetrahydrodipicolinate from L-aspartate: step 4/4.</text>
</comment>
<dbReference type="EMBL" id="CP007806">
    <property type="protein sequence ID" value="AIG26267.1"/>
    <property type="molecule type" value="Genomic_DNA"/>
</dbReference>
<organism evidence="16 17">
    <name type="scientific">Brevibacillus laterosporus LMG 15441</name>
    <dbReference type="NCBI Taxonomy" id="1042163"/>
    <lineage>
        <taxon>Bacteria</taxon>
        <taxon>Bacillati</taxon>
        <taxon>Bacillota</taxon>
        <taxon>Bacilli</taxon>
        <taxon>Bacillales</taxon>
        <taxon>Paenibacillaceae</taxon>
        <taxon>Brevibacillus</taxon>
    </lineage>
</organism>
<comment type="catalytic activity">
    <reaction evidence="12 13">
        <text>(S)-2,3,4,5-tetrahydrodipicolinate + NAD(+) + H2O = (2S,4S)-4-hydroxy-2,3,4,5-tetrahydrodipicolinate + NADH + H(+)</text>
        <dbReference type="Rhea" id="RHEA:35323"/>
        <dbReference type="ChEBI" id="CHEBI:15377"/>
        <dbReference type="ChEBI" id="CHEBI:15378"/>
        <dbReference type="ChEBI" id="CHEBI:16845"/>
        <dbReference type="ChEBI" id="CHEBI:57540"/>
        <dbReference type="ChEBI" id="CHEBI:57945"/>
        <dbReference type="ChEBI" id="CHEBI:67139"/>
        <dbReference type="EC" id="1.17.1.8"/>
    </reaction>
</comment>
<evidence type="ECO:0000256" key="11">
    <source>
        <dbReference type="ARBA" id="ARBA00049080"/>
    </source>
</evidence>
<dbReference type="STRING" id="1042163.BRLA_c019460"/>
<dbReference type="PANTHER" id="PTHR20836:SF0">
    <property type="entry name" value="4-HYDROXY-TETRAHYDRODIPICOLINATE REDUCTASE 1, CHLOROPLASTIC-RELATED"/>
    <property type="match status" value="1"/>
</dbReference>
<dbReference type="InterPro" id="IPR022663">
    <property type="entry name" value="DapB_C"/>
</dbReference>
<evidence type="ECO:0000256" key="3">
    <source>
        <dbReference type="ARBA" id="ARBA00022605"/>
    </source>
</evidence>
<dbReference type="Pfam" id="PF01113">
    <property type="entry name" value="DapB_N"/>
    <property type="match status" value="1"/>
</dbReference>
<feature type="active site" description="Proton donor/acceptor" evidence="13">
    <location>
        <position position="156"/>
    </location>
</feature>
<dbReference type="InterPro" id="IPR000846">
    <property type="entry name" value="DapB_N"/>
</dbReference>
<feature type="binding site" evidence="13">
    <location>
        <begin position="11"/>
        <end position="16"/>
    </location>
    <ligand>
        <name>NAD(+)</name>
        <dbReference type="ChEBI" id="CHEBI:57540"/>
    </ligand>
</feature>
<keyword evidence="17" id="KW-1185">Reference proteome</keyword>
<evidence type="ECO:0000256" key="8">
    <source>
        <dbReference type="ARBA" id="ARBA00023154"/>
    </source>
</evidence>
<feature type="binding site" evidence="13">
    <location>
        <begin position="100"/>
        <end position="102"/>
    </location>
    <ligand>
        <name>NAD(+)</name>
        <dbReference type="ChEBI" id="CHEBI:57540"/>
    </ligand>
</feature>
<gene>
    <name evidence="13" type="primary">dapB</name>
    <name evidence="16" type="ORF">BRLA_c019460</name>
</gene>
<feature type="binding site" evidence="13">
    <location>
        <begin position="126"/>
        <end position="129"/>
    </location>
    <ligand>
        <name>NAD(+)</name>
        <dbReference type="ChEBI" id="CHEBI:57540"/>
    </ligand>
</feature>
<dbReference type="HOGENOM" id="CLU_047479_0_1_9"/>
<dbReference type="Gene3D" id="3.40.50.720">
    <property type="entry name" value="NAD(P)-binding Rossmann-like Domain"/>
    <property type="match status" value="1"/>
</dbReference>
<evidence type="ECO:0000256" key="6">
    <source>
        <dbReference type="ARBA" id="ARBA00023002"/>
    </source>
</evidence>
<dbReference type="Pfam" id="PF05173">
    <property type="entry name" value="DapB_C"/>
    <property type="match status" value="1"/>
</dbReference>
<comment type="subcellular location">
    <subcellularLocation>
        <location evidence="13">Cytoplasm</location>
    </subcellularLocation>
</comment>
<dbReference type="eggNOG" id="COG0289">
    <property type="taxonomic scope" value="Bacteria"/>
</dbReference>
<dbReference type="GO" id="GO:0009089">
    <property type="term" value="P:lysine biosynthetic process via diaminopimelate"/>
    <property type="evidence" value="ECO:0007669"/>
    <property type="project" value="UniProtKB-UniRule"/>
</dbReference>
<evidence type="ECO:0000256" key="13">
    <source>
        <dbReference type="HAMAP-Rule" id="MF_00102"/>
    </source>
</evidence>
<dbReference type="UniPathway" id="UPA00034">
    <property type="reaction ID" value="UER00018"/>
</dbReference>
<dbReference type="HAMAP" id="MF_00102">
    <property type="entry name" value="DapB"/>
    <property type="match status" value="1"/>
</dbReference>
<dbReference type="GO" id="GO:0050661">
    <property type="term" value="F:NADP binding"/>
    <property type="evidence" value="ECO:0007669"/>
    <property type="project" value="UniProtKB-UniRule"/>
</dbReference>
<sequence>MEKKIRVAVAGAKGRMGREVVKMLGQDPSLEFVAGIDSKLTGVDVGEVLGGKPLGVPMVDSLEEALLAFKPDVVVDFTTPSQVYQNMLLCLKHGVRPVVGTTGLSPEEIEEIKQICVDNELGAIIAPNFAIGAILLMKFASMAAKYMPHVEIIELHHDQKLDAPSGTAIKTAEMIATARNDIQQGHPDEKEILDGARGADYNGFRIHSVRLPGMVAHQEVLFGAIGQTLSIRHDSINRESFMPGVQMAIKAVVSLQTLVYGLEHLID</sequence>
<comment type="function">
    <text evidence="13">Catalyzes the conversion of 4-hydroxy-tetrahydrodipicolinate (HTPA) to tetrahydrodipicolinate.</text>
</comment>
<evidence type="ECO:0000256" key="10">
    <source>
        <dbReference type="ARBA" id="ARBA00038983"/>
    </source>
</evidence>
<dbReference type="GO" id="GO:0016726">
    <property type="term" value="F:oxidoreductase activity, acting on CH or CH2 groups, NAD or NADP as acceptor"/>
    <property type="evidence" value="ECO:0007669"/>
    <property type="project" value="UniProtKB-UniRule"/>
</dbReference>